<dbReference type="GO" id="GO:0016709">
    <property type="term" value="F:oxidoreductase activity, acting on paired donors, with incorporation or reduction of molecular oxygen, NAD(P)H as one donor, and incorporation of one atom of oxygen"/>
    <property type="evidence" value="ECO:0007669"/>
    <property type="project" value="UniProtKB-ARBA"/>
</dbReference>
<dbReference type="InterPro" id="IPR036188">
    <property type="entry name" value="FAD/NAD-bd_sf"/>
</dbReference>
<reference evidence="7" key="1">
    <citation type="submission" date="2022-10" db="EMBL/GenBank/DDBJ databases">
        <title>Tapping the CABI collections for fungal endophytes: first genome assemblies for Collariella, Neodidymelliopsis, Ascochyta clinopodiicola, Didymella pomorum, Didymosphaeria variabile, Neocosmospora piperis and Neocucurbitaria cava.</title>
        <authorList>
            <person name="Hill R."/>
        </authorList>
    </citation>
    <scope>NUCLEOTIDE SEQUENCE</scope>
    <source>
        <strain evidence="7">IMI 355091</strain>
    </source>
</reference>
<evidence type="ECO:0000313" key="8">
    <source>
        <dbReference type="Proteomes" id="UP001140510"/>
    </source>
</evidence>
<dbReference type="PANTHER" id="PTHR43004">
    <property type="entry name" value="TRK SYSTEM POTASSIUM UPTAKE PROTEIN"/>
    <property type="match status" value="1"/>
</dbReference>
<accession>A0A9W8Z0N3</accession>
<sequence>MSSTKSTTPNEQTGGLPPRSFDNNDKDVRFDELNHASIPLEAEEWPVIIIGSSMVGMMTGLLLGYHGIKSISFDRHPPSDTHPRAAGLNYRTSEILRQLGLEQLARDQSAKEFDIDAGMLVVEKLVGGKILAHLQENDPKEVADVTPCRWLWITQAMFEPLLRANGAKFGCTQVYNQLVVHYEEDDDGVLVVVQDLKTKELKKYRSKYLVACDGNRSGTRIREGISFDGDGTLRNSLSIRVSGDLSPYLGTRSVYGVIYVNNTEINGGFRLENQGQSGIAMINRAGGRNDFPAGSVTLEQARQYVQSLSGLPDDANLKVESVSYWTMTSYVANRLQSHGGRVFIAGDAAHTMPPTGGLGGNTGIGDAHNLAWKLAFVLKGQASRSLLDSYTVERQPVNAFTVQQATARFYNRIDHVQPRASEEANLTVELGYAYPKGAAIHAEGSQLEKVFESPSAPSASAGTRFPHVCVQSGGRFLSTLDLIKQNLVLVATEPNSPWVQAVRAVTALTIDAYELHEYSSPIQDAEGSLRKNCSLASGEALLMRPDGFIAWRAETRHGKSHLDALNDALRRILGARSDSF</sequence>
<dbReference type="Gene3D" id="3.40.30.120">
    <property type="match status" value="1"/>
</dbReference>
<dbReference type="PANTHER" id="PTHR43004:SF19">
    <property type="entry name" value="BINDING MONOOXYGENASE, PUTATIVE (JCVI)-RELATED"/>
    <property type="match status" value="1"/>
</dbReference>
<comment type="cofactor">
    <cofactor evidence="1">
        <name>FAD</name>
        <dbReference type="ChEBI" id="CHEBI:57692"/>
    </cofactor>
</comment>
<dbReference type="EMBL" id="JAPEVA010000181">
    <property type="protein sequence ID" value="KAJ4395043.1"/>
    <property type="molecule type" value="Genomic_DNA"/>
</dbReference>
<dbReference type="Gene3D" id="3.50.50.60">
    <property type="entry name" value="FAD/NAD(P)-binding domain"/>
    <property type="match status" value="1"/>
</dbReference>
<dbReference type="PRINTS" id="PR00420">
    <property type="entry name" value="RNGMNOXGNASE"/>
</dbReference>
<proteinExistence type="predicted"/>
<keyword evidence="3" id="KW-0274">FAD</keyword>
<dbReference type="Pfam" id="PF01494">
    <property type="entry name" value="FAD_binding_3"/>
    <property type="match status" value="1"/>
</dbReference>
<evidence type="ECO:0000256" key="4">
    <source>
        <dbReference type="ARBA" id="ARBA00023002"/>
    </source>
</evidence>
<dbReference type="InterPro" id="IPR002938">
    <property type="entry name" value="FAD-bd"/>
</dbReference>
<keyword evidence="8" id="KW-1185">Reference proteome</keyword>
<dbReference type="AlphaFoldDB" id="A0A9W8Z0N3"/>
<name>A0A9W8Z0N3_9PLEO</name>
<dbReference type="SUPFAM" id="SSF51905">
    <property type="entry name" value="FAD/NAD(P)-binding domain"/>
    <property type="match status" value="1"/>
</dbReference>
<keyword evidence="4" id="KW-0560">Oxidoreductase</keyword>
<organism evidence="7 8">
    <name type="scientific">Didymella pomorum</name>
    <dbReference type="NCBI Taxonomy" id="749634"/>
    <lineage>
        <taxon>Eukaryota</taxon>
        <taxon>Fungi</taxon>
        <taxon>Dikarya</taxon>
        <taxon>Ascomycota</taxon>
        <taxon>Pezizomycotina</taxon>
        <taxon>Dothideomycetes</taxon>
        <taxon>Pleosporomycetidae</taxon>
        <taxon>Pleosporales</taxon>
        <taxon>Pleosporineae</taxon>
        <taxon>Didymellaceae</taxon>
        <taxon>Didymella</taxon>
    </lineage>
</organism>
<evidence type="ECO:0000256" key="5">
    <source>
        <dbReference type="SAM" id="MobiDB-lite"/>
    </source>
</evidence>
<evidence type="ECO:0000313" key="7">
    <source>
        <dbReference type="EMBL" id="KAJ4395043.1"/>
    </source>
</evidence>
<feature type="compositionally biased region" description="Polar residues" evidence="5">
    <location>
        <begin position="1"/>
        <end position="13"/>
    </location>
</feature>
<dbReference type="OrthoDB" id="2690153at2759"/>
<evidence type="ECO:0000256" key="1">
    <source>
        <dbReference type="ARBA" id="ARBA00001974"/>
    </source>
</evidence>
<feature type="region of interest" description="Disordered" evidence="5">
    <location>
        <begin position="1"/>
        <end position="26"/>
    </location>
</feature>
<evidence type="ECO:0000256" key="2">
    <source>
        <dbReference type="ARBA" id="ARBA00022630"/>
    </source>
</evidence>
<dbReference type="Gene3D" id="3.30.9.10">
    <property type="entry name" value="D-Amino Acid Oxidase, subunit A, domain 2"/>
    <property type="match status" value="1"/>
</dbReference>
<dbReference type="GO" id="GO:0071949">
    <property type="term" value="F:FAD binding"/>
    <property type="evidence" value="ECO:0007669"/>
    <property type="project" value="InterPro"/>
</dbReference>
<evidence type="ECO:0000256" key="3">
    <source>
        <dbReference type="ARBA" id="ARBA00022827"/>
    </source>
</evidence>
<dbReference type="Proteomes" id="UP001140510">
    <property type="component" value="Unassembled WGS sequence"/>
</dbReference>
<evidence type="ECO:0000259" key="6">
    <source>
        <dbReference type="Pfam" id="PF01494"/>
    </source>
</evidence>
<dbReference type="InterPro" id="IPR050641">
    <property type="entry name" value="RIFMO-like"/>
</dbReference>
<gene>
    <name evidence="7" type="ORF">N0V91_011109</name>
</gene>
<dbReference type="Pfam" id="PF21274">
    <property type="entry name" value="Rng_hyd_C"/>
    <property type="match status" value="1"/>
</dbReference>
<comment type="caution">
    <text evidence="7">The sequence shown here is derived from an EMBL/GenBank/DDBJ whole genome shotgun (WGS) entry which is preliminary data.</text>
</comment>
<protein>
    <recommendedName>
        <fullName evidence="6">FAD-binding domain-containing protein</fullName>
    </recommendedName>
</protein>
<feature type="domain" description="FAD-binding" evidence="6">
    <location>
        <begin position="45"/>
        <end position="404"/>
    </location>
</feature>
<keyword evidence="2" id="KW-0285">Flavoprotein</keyword>